<dbReference type="PANTHER" id="PTHR33116">
    <property type="entry name" value="REVERSE TRANSCRIPTASE ZINC-BINDING DOMAIN-CONTAINING PROTEIN-RELATED-RELATED"/>
    <property type="match status" value="1"/>
</dbReference>
<dbReference type="SUPFAM" id="SSF56672">
    <property type="entry name" value="DNA/RNA polymerases"/>
    <property type="match status" value="1"/>
</dbReference>
<feature type="domain" description="Reverse transcriptase" evidence="1">
    <location>
        <begin position="488"/>
        <end position="760"/>
    </location>
</feature>
<dbReference type="GO" id="GO:0003824">
    <property type="term" value="F:catalytic activity"/>
    <property type="evidence" value="ECO:0007669"/>
    <property type="project" value="InterPro"/>
</dbReference>
<sequence length="1183" mass="134992">MSFPPMAAWNIRGFNHPDKVFACKRLIQSFKLDLVCILENRINVLSLHDPFFESSHSLFPNEASCHNFALSSSGRIWIKWNASKICFKPTQISSQFISGIILVANQPILQLSAIYASNNLNDRRELWDAITQSSSSIHLPWALIGDYNCCRYASDKLGGSPISMSSLSDFNRMIFQIGLKDLSSVGLKYSWFNQQTDNPIHIKLDRVLVNELWLESFADSYCSVQNPSCSDHCPIILHSGLITKVQHRFLFKNYWTNLEMYWIHLLEIFSKPCMDNPLSHLCNSLRMLKGCIKKEAWYSSNGIKKHLDGLLDKQKELLDLLQQDHSNLILNLSYKEVNSEIANFNSMFSSWIVQRAKVYWLKKGEDDLKFLFAKIRTRRSGNKSLVNLLSSNPFSDRSEVINTILKYFQNLFNPPNTITLRPDALPIGNRIPEFFATSCILPVLDDEIKKAVFKGSSNSAPGPDGFNFHFYKTAWHIIGPTVCKAIRSFFHKCYMPNGIKATALVIVPKSKNATTVSDHRPIALCNTIYKIITKVIAERIKPVMKLIVMDTQAGFIKSRVSTDNILLASDILAYAGKNKRGNYFCAKLDIKKAFDTVSRDFLLARLSQKGFPNLFVNWIKASITNVNFSVVLNGALEGFFSSSAGLRQGCPLSPYLFCLVMDAFSNLLVDRGFKGISFEGYSITHLLYADDVLIFGEGTIENCNILSDLIGDFANASGLFINYEKSAIMFPKHTKNPLDICQALSIHNRVDKLTYLGVPLSFHRLKVEDFLPLMDSVNKKMNGWKANLLSLAGRLQYIKFTIQNTIAYWIRGSILPKSVNKFVNRSSSRFLFFGESQTTKKLHMVSWDKICRPKIKGGLGIPSIPALQFSYNCSMIFRMYNTASPLSKWLVHRYRSPWKPPNALASKLWQSVCKTASAIKSCCNFKITQSASISLRWDHWCNSLSVSEILGNNCYDTIPDLLLNELTSTSSWVFPVNFPSNVRDICEKFSVAADQGQCLLWKKSANVKFNNFIDEFYSNTPNCNWYKLIWPKKYIIKHAVFMWLTVNGGLKTADALKIRNIVVPDLCSLCLLHNETVKHLFFECHYTFAIISKLIPGLNRFLLRPNLMQILDWMHLEFKGKADFKNFYKVVISCALYHIWKERNSRRFGNSAICHTTLLLSIKRNIFDKVMSWKNSWHLLENL</sequence>
<dbReference type="SUPFAM" id="SSF56219">
    <property type="entry name" value="DNase I-like"/>
    <property type="match status" value="1"/>
</dbReference>
<dbReference type="EMBL" id="JAGYWB010000002">
    <property type="protein sequence ID" value="KAI0529421.1"/>
    <property type="molecule type" value="Genomic_DNA"/>
</dbReference>
<evidence type="ECO:0000259" key="1">
    <source>
        <dbReference type="PROSITE" id="PS50878"/>
    </source>
</evidence>
<evidence type="ECO:0000313" key="3">
    <source>
        <dbReference type="Proteomes" id="UP000829196"/>
    </source>
</evidence>
<reference evidence="2" key="1">
    <citation type="journal article" date="2022" name="Front. Genet.">
        <title>Chromosome-Scale Assembly of the Dendrobium nobile Genome Provides Insights Into the Molecular Mechanism of the Biosynthesis of the Medicinal Active Ingredient of Dendrobium.</title>
        <authorList>
            <person name="Xu Q."/>
            <person name="Niu S.-C."/>
            <person name="Li K.-L."/>
            <person name="Zheng P.-J."/>
            <person name="Zhang X.-J."/>
            <person name="Jia Y."/>
            <person name="Liu Y."/>
            <person name="Niu Y.-X."/>
            <person name="Yu L.-H."/>
            <person name="Chen D.-F."/>
            <person name="Zhang G.-Q."/>
        </authorList>
    </citation>
    <scope>NUCLEOTIDE SEQUENCE</scope>
    <source>
        <tissue evidence="2">Leaf</tissue>
    </source>
</reference>
<dbReference type="Gene3D" id="3.60.10.10">
    <property type="entry name" value="Endonuclease/exonuclease/phosphatase"/>
    <property type="match status" value="1"/>
</dbReference>
<protein>
    <recommendedName>
        <fullName evidence="1">Reverse transcriptase domain-containing protein</fullName>
    </recommendedName>
</protein>
<dbReference type="InterPro" id="IPR043502">
    <property type="entry name" value="DNA/RNA_pol_sf"/>
</dbReference>
<accession>A0A8T3CBQ4</accession>
<dbReference type="PROSITE" id="PS50878">
    <property type="entry name" value="RT_POL"/>
    <property type="match status" value="1"/>
</dbReference>
<dbReference type="OrthoDB" id="786283at2759"/>
<dbReference type="Pfam" id="PF00078">
    <property type="entry name" value="RVT_1"/>
    <property type="match status" value="1"/>
</dbReference>
<dbReference type="SMR" id="A0A8T3CBQ4"/>
<dbReference type="Proteomes" id="UP000829196">
    <property type="component" value="Unassembled WGS sequence"/>
</dbReference>
<dbReference type="InterPro" id="IPR036691">
    <property type="entry name" value="Endo/exonu/phosph_ase_sf"/>
</dbReference>
<dbReference type="AlphaFoldDB" id="A0A8T3CBQ4"/>
<dbReference type="Pfam" id="PF03372">
    <property type="entry name" value="Exo_endo_phos"/>
    <property type="match status" value="1"/>
</dbReference>
<evidence type="ECO:0000313" key="2">
    <source>
        <dbReference type="EMBL" id="KAI0529421.1"/>
    </source>
</evidence>
<dbReference type="CDD" id="cd01650">
    <property type="entry name" value="RT_nLTR_like"/>
    <property type="match status" value="1"/>
</dbReference>
<gene>
    <name evidence="2" type="ORF">KFK09_001970</name>
</gene>
<proteinExistence type="predicted"/>
<organism evidence="2 3">
    <name type="scientific">Dendrobium nobile</name>
    <name type="common">Orchid</name>
    <dbReference type="NCBI Taxonomy" id="94219"/>
    <lineage>
        <taxon>Eukaryota</taxon>
        <taxon>Viridiplantae</taxon>
        <taxon>Streptophyta</taxon>
        <taxon>Embryophyta</taxon>
        <taxon>Tracheophyta</taxon>
        <taxon>Spermatophyta</taxon>
        <taxon>Magnoliopsida</taxon>
        <taxon>Liliopsida</taxon>
        <taxon>Asparagales</taxon>
        <taxon>Orchidaceae</taxon>
        <taxon>Epidendroideae</taxon>
        <taxon>Malaxideae</taxon>
        <taxon>Dendrobiinae</taxon>
        <taxon>Dendrobium</taxon>
    </lineage>
</organism>
<comment type="caution">
    <text evidence="2">The sequence shown here is derived from an EMBL/GenBank/DDBJ whole genome shotgun (WGS) entry which is preliminary data.</text>
</comment>
<dbReference type="InterPro" id="IPR026960">
    <property type="entry name" value="RVT-Znf"/>
</dbReference>
<dbReference type="PANTHER" id="PTHR33116:SF78">
    <property type="entry name" value="OS12G0587133 PROTEIN"/>
    <property type="match status" value="1"/>
</dbReference>
<name>A0A8T3CBQ4_DENNO</name>
<dbReference type="InterPro" id="IPR005135">
    <property type="entry name" value="Endo/exonuclease/phosphatase"/>
</dbReference>
<dbReference type="InterPro" id="IPR000477">
    <property type="entry name" value="RT_dom"/>
</dbReference>
<dbReference type="Pfam" id="PF13966">
    <property type="entry name" value="zf-RVT"/>
    <property type="match status" value="1"/>
</dbReference>
<keyword evidence="3" id="KW-1185">Reference proteome</keyword>